<comment type="caution">
    <text evidence="1">The sequence shown here is derived from an EMBL/GenBank/DDBJ whole genome shotgun (WGS) entry which is preliminary data.</text>
</comment>
<dbReference type="InterPro" id="IPR052931">
    <property type="entry name" value="Prophage_regulatory_activator"/>
</dbReference>
<dbReference type="Pfam" id="PF05930">
    <property type="entry name" value="Phage_AlpA"/>
    <property type="match status" value="1"/>
</dbReference>
<dbReference type="PANTHER" id="PTHR36154:SF1">
    <property type="entry name" value="DNA-BINDING TRANSCRIPTIONAL ACTIVATOR ALPA"/>
    <property type="match status" value="1"/>
</dbReference>
<dbReference type="EMBL" id="AONB01000030">
    <property type="protein sequence ID" value="EXJ09196.1"/>
    <property type="molecule type" value="Genomic_DNA"/>
</dbReference>
<name>W9UWT4_9GAMM</name>
<evidence type="ECO:0000313" key="1">
    <source>
        <dbReference type="EMBL" id="EXJ09196.1"/>
    </source>
</evidence>
<dbReference type="OrthoDB" id="8455288at2"/>
<keyword evidence="2" id="KW-1185">Reference proteome</keyword>
<gene>
    <name evidence="1" type="ORF">D791_03893</name>
</gene>
<dbReference type="RefSeq" id="WP_051514668.1">
    <property type="nucleotide sequence ID" value="NZ_AONB01000030.1"/>
</dbReference>
<dbReference type="STRING" id="1229521.D791_03893"/>
<dbReference type="Gene3D" id="1.10.238.160">
    <property type="match status" value="1"/>
</dbReference>
<sequence length="74" mass="8554">MIKESFATPFSKQIIRRKEVETITGLSRSSIYREIAANRFPKPIKLTPNGTSVGWLVKDIYEWIEQRINDSRAA</sequence>
<accession>W9UWT4</accession>
<reference evidence="2" key="1">
    <citation type="submission" date="2012-11" db="EMBL/GenBank/DDBJ databases">
        <authorList>
            <person name="Singh A."/>
            <person name="Pinnaka A.K."/>
            <person name="Vaidya B."/>
        </authorList>
    </citation>
    <scope>NUCLEOTIDE SEQUENCE [LARGE SCALE GENOMIC DNA]</scope>
    <source>
        <strain evidence="2">AK23</strain>
    </source>
</reference>
<organism evidence="1 2">
    <name type="scientific">Nitrincola nitratireducens</name>
    <dbReference type="NCBI Taxonomy" id="1229521"/>
    <lineage>
        <taxon>Bacteria</taxon>
        <taxon>Pseudomonadati</taxon>
        <taxon>Pseudomonadota</taxon>
        <taxon>Gammaproteobacteria</taxon>
        <taxon>Oceanospirillales</taxon>
        <taxon>Oceanospirillaceae</taxon>
        <taxon>Nitrincola</taxon>
    </lineage>
</organism>
<dbReference type="PANTHER" id="PTHR36154">
    <property type="entry name" value="DNA-BINDING TRANSCRIPTIONAL ACTIVATOR ALPA"/>
    <property type="match status" value="1"/>
</dbReference>
<protein>
    <submittedName>
        <fullName evidence="1">Putative transcriptional regulator</fullName>
    </submittedName>
</protein>
<dbReference type="Proteomes" id="UP000019464">
    <property type="component" value="Unassembled WGS sequence"/>
</dbReference>
<proteinExistence type="predicted"/>
<evidence type="ECO:0000313" key="2">
    <source>
        <dbReference type="Proteomes" id="UP000019464"/>
    </source>
</evidence>
<dbReference type="AlphaFoldDB" id="W9UWT4"/>
<reference evidence="1 2" key="2">
    <citation type="journal article" date="2015" name="Syst. Appl. Microbiol.">
        <title>Nitrincola nitratireducens sp. nov. isolated from a haloalkaline crater lake.</title>
        <authorList>
            <person name="Singh A."/>
            <person name="Vaidya B."/>
            <person name="Tanuku N.R."/>
            <person name="Pinnaka A.K."/>
        </authorList>
    </citation>
    <scope>NUCLEOTIDE SEQUENCE [LARGE SCALE GENOMIC DNA]</scope>
    <source>
        <strain evidence="1 2">AK23</strain>
    </source>
</reference>
<dbReference type="InterPro" id="IPR010260">
    <property type="entry name" value="AlpA"/>
</dbReference>